<name>A6EWM7_9GAMM</name>
<reference evidence="1 2" key="1">
    <citation type="submission" date="2007-06" db="EMBL/GenBank/DDBJ databases">
        <authorList>
            <person name="Green D."/>
            <person name="Ferriera S."/>
            <person name="Johnson J."/>
            <person name="Kravitz S."/>
            <person name="Beeson K."/>
            <person name="Sutton G."/>
            <person name="Rogers Y.-H."/>
            <person name="Friedman R."/>
            <person name="Frazier M."/>
            <person name="Venter J.C."/>
        </authorList>
    </citation>
    <scope>NUCLEOTIDE SEQUENCE [LARGE SCALE GENOMIC DNA]</scope>
    <source>
        <strain evidence="1 2">DG893</strain>
    </source>
</reference>
<dbReference type="STRING" id="443152.MDG893_08450"/>
<evidence type="ECO:0000313" key="1">
    <source>
        <dbReference type="EMBL" id="EDM49414.1"/>
    </source>
</evidence>
<protein>
    <submittedName>
        <fullName evidence="1">Uncharacterized protein</fullName>
    </submittedName>
</protein>
<accession>A6EWM7</accession>
<keyword evidence="2" id="KW-1185">Reference proteome</keyword>
<dbReference type="Proteomes" id="UP000005856">
    <property type="component" value="Unassembled WGS sequence"/>
</dbReference>
<dbReference type="AlphaFoldDB" id="A6EWM7"/>
<sequence>MAVIPLVDAFLMGLPVVLGKGIHIQRDMAQPQGRYRGFDGLNKLNDGLNQYGRQRLCILIKSLWQLRRWL</sequence>
<comment type="caution">
    <text evidence="1">The sequence shown here is derived from an EMBL/GenBank/DDBJ whole genome shotgun (WGS) entry which is preliminary data.</text>
</comment>
<dbReference type="EMBL" id="ABCP01000002">
    <property type="protein sequence ID" value="EDM49414.1"/>
    <property type="molecule type" value="Genomic_DNA"/>
</dbReference>
<proteinExistence type="predicted"/>
<evidence type="ECO:0000313" key="2">
    <source>
        <dbReference type="Proteomes" id="UP000005856"/>
    </source>
</evidence>
<gene>
    <name evidence="1" type="ORF">MDG893_08450</name>
</gene>
<organism evidence="1 2">
    <name type="scientific">Marinobacter algicola DG893</name>
    <dbReference type="NCBI Taxonomy" id="443152"/>
    <lineage>
        <taxon>Bacteria</taxon>
        <taxon>Pseudomonadati</taxon>
        <taxon>Pseudomonadota</taxon>
        <taxon>Gammaproteobacteria</taxon>
        <taxon>Pseudomonadales</taxon>
        <taxon>Marinobacteraceae</taxon>
        <taxon>Marinobacter</taxon>
    </lineage>
</organism>